<reference evidence="4 5" key="1">
    <citation type="submission" date="2020-06" db="EMBL/GenBank/DDBJ databases">
        <authorList>
            <consortium name="Wellcome Sanger Institute Data Sharing"/>
        </authorList>
    </citation>
    <scope>NUCLEOTIDE SEQUENCE [LARGE SCALE GENOMIC DNA]</scope>
</reference>
<keyword evidence="5" id="KW-1185">Reference proteome</keyword>
<dbReference type="CDD" id="cd22593">
    <property type="entry name" value="Kunitz_conkunitzin"/>
    <property type="match status" value="1"/>
</dbReference>
<dbReference type="InterPro" id="IPR020901">
    <property type="entry name" value="Prtase_inh_Kunz-CS"/>
</dbReference>
<dbReference type="Ensembl" id="ENSDCDT00010055154.1">
    <property type="protein sequence ID" value="ENSDCDP00010045011.1"/>
    <property type="gene ID" value="ENSDCDG00010027776.1"/>
</dbReference>
<evidence type="ECO:0000313" key="5">
    <source>
        <dbReference type="Proteomes" id="UP000694580"/>
    </source>
</evidence>
<dbReference type="GeneTree" id="ENSGT01030000234953"/>
<organism evidence="4 5">
    <name type="scientific">Denticeps clupeoides</name>
    <name type="common">denticle herring</name>
    <dbReference type="NCBI Taxonomy" id="299321"/>
    <lineage>
        <taxon>Eukaryota</taxon>
        <taxon>Metazoa</taxon>
        <taxon>Chordata</taxon>
        <taxon>Craniata</taxon>
        <taxon>Vertebrata</taxon>
        <taxon>Euteleostomi</taxon>
        <taxon>Actinopterygii</taxon>
        <taxon>Neopterygii</taxon>
        <taxon>Teleostei</taxon>
        <taxon>Clupei</taxon>
        <taxon>Clupeiformes</taxon>
        <taxon>Denticipitoidei</taxon>
        <taxon>Denticipitidae</taxon>
        <taxon>Denticeps</taxon>
    </lineage>
</organism>
<reference evidence="4" key="3">
    <citation type="submission" date="2025-09" db="UniProtKB">
        <authorList>
            <consortium name="Ensembl"/>
        </authorList>
    </citation>
    <scope>IDENTIFICATION</scope>
</reference>
<dbReference type="CDD" id="cd00109">
    <property type="entry name" value="Kunitz-type"/>
    <property type="match status" value="1"/>
</dbReference>
<keyword evidence="1" id="KW-1015">Disulfide bond</keyword>
<name>A0AAY4DL00_9TELE</name>
<evidence type="ECO:0000259" key="3">
    <source>
        <dbReference type="PROSITE" id="PS50279"/>
    </source>
</evidence>
<protein>
    <recommendedName>
        <fullName evidence="3">BPTI/Kunitz inhibitor domain-containing protein</fullName>
    </recommendedName>
</protein>
<proteinExistence type="predicted"/>
<sequence>IKNFLTKFGLYIISLFCIPDENICNLPYDEGINNDGAFRIYLYYNRDSDKCLPFKYYGNGGNGNRFLSEKDCMRNCSVNAQIFYPVPDSEACHFKKVSGECFSQYLRYYYDSVHMKCKKFLWSGCVGNGNRFMDYNTCNATCSGIHGELALIVGVVLGITGAIILIVVIVVIVKK</sequence>
<dbReference type="Proteomes" id="UP000694580">
    <property type="component" value="Chromosome 17"/>
</dbReference>
<evidence type="ECO:0000256" key="2">
    <source>
        <dbReference type="SAM" id="Phobius"/>
    </source>
</evidence>
<accession>A0AAY4DL00</accession>
<dbReference type="PANTHER" id="PTHR10083">
    <property type="entry name" value="KUNITZ-TYPE PROTEASE INHIBITOR-RELATED"/>
    <property type="match status" value="1"/>
</dbReference>
<evidence type="ECO:0000313" key="4">
    <source>
        <dbReference type="Ensembl" id="ENSDCDP00010045011.1"/>
    </source>
</evidence>
<dbReference type="SMART" id="SM00131">
    <property type="entry name" value="KU"/>
    <property type="match status" value="2"/>
</dbReference>
<dbReference type="PANTHER" id="PTHR10083:SF373">
    <property type="entry name" value="SERINE PEPTIDASE INHIBITOR, KUNITZ TYPE, 2"/>
    <property type="match status" value="1"/>
</dbReference>
<dbReference type="GO" id="GO:0004867">
    <property type="term" value="F:serine-type endopeptidase inhibitor activity"/>
    <property type="evidence" value="ECO:0007669"/>
    <property type="project" value="InterPro"/>
</dbReference>
<dbReference type="PROSITE" id="PS50279">
    <property type="entry name" value="BPTI_KUNITZ_2"/>
    <property type="match status" value="2"/>
</dbReference>
<feature type="transmembrane region" description="Helical" evidence="2">
    <location>
        <begin position="149"/>
        <end position="173"/>
    </location>
</feature>
<keyword evidence="2" id="KW-0472">Membrane</keyword>
<dbReference type="Pfam" id="PF00014">
    <property type="entry name" value="Kunitz_BPTI"/>
    <property type="match status" value="2"/>
</dbReference>
<keyword evidence="2" id="KW-1133">Transmembrane helix</keyword>
<dbReference type="InterPro" id="IPR002223">
    <property type="entry name" value="Kunitz_BPTI"/>
</dbReference>
<feature type="domain" description="BPTI/Kunitz inhibitor" evidence="3">
    <location>
        <begin position="92"/>
        <end position="142"/>
    </location>
</feature>
<dbReference type="SUPFAM" id="SSF57362">
    <property type="entry name" value="BPTI-like"/>
    <property type="match status" value="2"/>
</dbReference>
<keyword evidence="2" id="KW-0812">Transmembrane</keyword>
<dbReference type="InterPro" id="IPR036880">
    <property type="entry name" value="Kunitz_BPTI_sf"/>
</dbReference>
<dbReference type="PROSITE" id="PS00280">
    <property type="entry name" value="BPTI_KUNITZ_1"/>
    <property type="match status" value="1"/>
</dbReference>
<dbReference type="PRINTS" id="PR00759">
    <property type="entry name" value="BASICPTASE"/>
</dbReference>
<dbReference type="AlphaFoldDB" id="A0AAY4DL00"/>
<dbReference type="GO" id="GO:0005615">
    <property type="term" value="C:extracellular space"/>
    <property type="evidence" value="ECO:0007669"/>
    <property type="project" value="TreeGrafter"/>
</dbReference>
<reference evidence="4" key="2">
    <citation type="submission" date="2025-08" db="UniProtKB">
        <authorList>
            <consortium name="Ensembl"/>
        </authorList>
    </citation>
    <scope>IDENTIFICATION</scope>
</reference>
<dbReference type="InterPro" id="IPR050098">
    <property type="entry name" value="TFPI/VKTCI-like"/>
</dbReference>
<evidence type="ECO:0000256" key="1">
    <source>
        <dbReference type="ARBA" id="ARBA00023157"/>
    </source>
</evidence>
<feature type="domain" description="BPTI/Kunitz inhibitor" evidence="3">
    <location>
        <begin position="24"/>
        <end position="76"/>
    </location>
</feature>
<dbReference type="Gene3D" id="4.10.410.10">
    <property type="entry name" value="Pancreatic trypsin inhibitor Kunitz domain"/>
    <property type="match status" value="2"/>
</dbReference>